<dbReference type="InParanoid" id="A0A409VTF5"/>
<evidence type="ECO:0000256" key="2">
    <source>
        <dbReference type="ARBA" id="ARBA00021099"/>
    </source>
</evidence>
<keyword evidence="6" id="KW-0072">Autophagy</keyword>
<evidence type="ECO:0000256" key="1">
    <source>
        <dbReference type="ARBA" id="ARBA00005696"/>
    </source>
</evidence>
<gene>
    <name evidence="8" type="ORF">CVT26_001572</name>
</gene>
<dbReference type="AlphaFoldDB" id="A0A409VTF5"/>
<dbReference type="InterPro" id="IPR007135">
    <property type="entry name" value="Atg3/Atg10"/>
</dbReference>
<evidence type="ECO:0000256" key="3">
    <source>
        <dbReference type="ARBA" id="ARBA00022679"/>
    </source>
</evidence>
<name>A0A409VTF5_9AGAR</name>
<accession>A0A409VTF5</accession>
<dbReference type="GO" id="GO:0061651">
    <property type="term" value="F:Atg12 conjugating enzyme activity"/>
    <property type="evidence" value="ECO:0007669"/>
    <property type="project" value="TreeGrafter"/>
</dbReference>
<evidence type="ECO:0000256" key="6">
    <source>
        <dbReference type="ARBA" id="ARBA00023006"/>
    </source>
</evidence>
<evidence type="ECO:0000256" key="5">
    <source>
        <dbReference type="ARBA" id="ARBA00022927"/>
    </source>
</evidence>
<dbReference type="OrthoDB" id="4089664at2759"/>
<dbReference type="GO" id="GO:0015031">
    <property type="term" value="P:protein transport"/>
    <property type="evidence" value="ECO:0007669"/>
    <property type="project" value="UniProtKB-KW"/>
</dbReference>
<keyword evidence="9" id="KW-1185">Reference proteome</keyword>
<sequence length="198" mass="21995">MFSRSEFEATCKAFAGRHPEWTWVDGHTPGYGYLTRTTSHFYKVPAQSDPQLESIPLDGEIEDEASARPARPALTVQESIAYAASFTTPAFYFTVHDTSGAPLPLSDVLRTSLFKSGLPDGSQSTAFALTLPSASFPLLSQGDHPTLGTPCWYLHPCETDKAVDEFLREVEQPDWSEQSRHVRWLELWLMIVGSVLSV</sequence>
<proteinExistence type="inferred from homology"/>
<keyword evidence="3" id="KW-0808">Transferase</keyword>
<dbReference type="GO" id="GO:0000422">
    <property type="term" value="P:autophagy of mitochondrion"/>
    <property type="evidence" value="ECO:0007669"/>
    <property type="project" value="TreeGrafter"/>
</dbReference>
<dbReference type="GO" id="GO:0005829">
    <property type="term" value="C:cytosol"/>
    <property type="evidence" value="ECO:0007669"/>
    <property type="project" value="TreeGrafter"/>
</dbReference>
<dbReference type="Proteomes" id="UP000284706">
    <property type="component" value="Unassembled WGS sequence"/>
</dbReference>
<evidence type="ECO:0000313" key="8">
    <source>
        <dbReference type="EMBL" id="PPQ69570.1"/>
    </source>
</evidence>
<evidence type="ECO:0000256" key="4">
    <source>
        <dbReference type="ARBA" id="ARBA00022786"/>
    </source>
</evidence>
<dbReference type="PANTHER" id="PTHR14957">
    <property type="entry name" value="UBIQUITIN-LIKE-CONJUGATING ENZYME ATG10"/>
    <property type="match status" value="1"/>
</dbReference>
<dbReference type="EMBL" id="NHYE01005569">
    <property type="protein sequence ID" value="PPQ69570.1"/>
    <property type="molecule type" value="Genomic_DNA"/>
</dbReference>
<dbReference type="GO" id="GO:0000045">
    <property type="term" value="P:autophagosome assembly"/>
    <property type="evidence" value="ECO:0007669"/>
    <property type="project" value="TreeGrafter"/>
</dbReference>
<comment type="similarity">
    <text evidence="1">Belongs to the ATG10 family.</text>
</comment>
<dbReference type="Gene3D" id="3.30.1460.50">
    <property type="match status" value="1"/>
</dbReference>
<keyword evidence="5" id="KW-0813">Transport</keyword>
<dbReference type="STRING" id="231916.A0A409VTF5"/>
<evidence type="ECO:0000313" key="9">
    <source>
        <dbReference type="Proteomes" id="UP000284706"/>
    </source>
</evidence>
<keyword evidence="5" id="KW-0653">Protein transport</keyword>
<evidence type="ECO:0000256" key="7">
    <source>
        <dbReference type="ARBA" id="ARBA00029833"/>
    </source>
</evidence>
<comment type="caution">
    <text evidence="8">The sequence shown here is derived from an EMBL/GenBank/DDBJ whole genome shotgun (WGS) entry which is preliminary data.</text>
</comment>
<dbReference type="Pfam" id="PF03987">
    <property type="entry name" value="Autophagy_act_C"/>
    <property type="match status" value="1"/>
</dbReference>
<keyword evidence="4" id="KW-0833">Ubl conjugation pathway</keyword>
<organism evidence="8 9">
    <name type="scientific">Gymnopilus dilepis</name>
    <dbReference type="NCBI Taxonomy" id="231916"/>
    <lineage>
        <taxon>Eukaryota</taxon>
        <taxon>Fungi</taxon>
        <taxon>Dikarya</taxon>
        <taxon>Basidiomycota</taxon>
        <taxon>Agaricomycotina</taxon>
        <taxon>Agaricomycetes</taxon>
        <taxon>Agaricomycetidae</taxon>
        <taxon>Agaricales</taxon>
        <taxon>Agaricineae</taxon>
        <taxon>Hymenogastraceae</taxon>
        <taxon>Gymnopilus</taxon>
    </lineage>
</organism>
<reference evidence="8 9" key="1">
    <citation type="journal article" date="2018" name="Evol. Lett.">
        <title>Horizontal gene cluster transfer increased hallucinogenic mushroom diversity.</title>
        <authorList>
            <person name="Reynolds H.T."/>
            <person name="Vijayakumar V."/>
            <person name="Gluck-Thaler E."/>
            <person name="Korotkin H.B."/>
            <person name="Matheny P.B."/>
            <person name="Slot J.C."/>
        </authorList>
    </citation>
    <scope>NUCLEOTIDE SEQUENCE [LARGE SCALE GENOMIC DNA]</scope>
    <source>
        <strain evidence="8 9">SRW20</strain>
    </source>
</reference>
<dbReference type="PANTHER" id="PTHR14957:SF1">
    <property type="entry name" value="UBIQUITIN-LIKE-CONJUGATING ENZYME ATG10"/>
    <property type="match status" value="1"/>
</dbReference>
<protein>
    <recommendedName>
        <fullName evidence="2">Ubiquitin-like-conjugating enzyme ATG10</fullName>
    </recommendedName>
    <alternativeName>
        <fullName evidence="7">Autophagy-related protein 10</fullName>
    </alternativeName>
</protein>
<dbReference type="GO" id="GO:0032446">
    <property type="term" value="P:protein modification by small protein conjugation"/>
    <property type="evidence" value="ECO:0007669"/>
    <property type="project" value="TreeGrafter"/>
</dbReference>